<evidence type="ECO:0000259" key="1">
    <source>
        <dbReference type="Pfam" id="PF05598"/>
    </source>
</evidence>
<dbReference type="InterPro" id="IPR025668">
    <property type="entry name" value="Tnp_DDE_dom"/>
</dbReference>
<protein>
    <submittedName>
        <fullName evidence="3">Mobile element protein</fullName>
    </submittedName>
</protein>
<sequence>MMGPKQEAQAALFYEFSLDDHVPQDHLLRSIDRFVDLSDIRQYLAEFYSYTGRPSIDPELLIRMLLVGYCSGIRSERRLCEEVHLNLAYRWFCRLDLSDPVPNHSTFSKNRHGRFRESKLLRHLFEKTVARCIADGLVSGQRLAADASLIEADANKQNSTPKEDWDRSAIDPNDAPRAVKEYLDVLDNAAFGAASEVEPKFTSHSDPASQWTAARKGPAFFSYSTNYLIDTDHSVIVDVEGTRSIRQAEVGSVRTMLDRIKDLYDIDPERLIADSAYGSGPMLGWLVDRDINPHIPVLDKAGRTDGTWSRTDFEWDAENNQYICPEGEPLKQFRRNYSDPNRKPTGKGVAKYQALKHTCQACPSKMKCCPKADARKITREEHEDARQVARDIAKTKQYVVSMRLRKKVEMLFAHLKRILGLGRLRLRGPNGANDEFLLAATAQNLRKLAKIFPAPQQTRKA</sequence>
<name>A0A0N7HII7_9RHOB</name>
<feature type="domain" description="Transposase InsH N-terminal" evidence="1">
    <location>
        <begin position="17"/>
        <end position="112"/>
    </location>
</feature>
<keyword evidence="4" id="KW-1185">Reference proteome</keyword>
<dbReference type="Pfam" id="PF13751">
    <property type="entry name" value="DDE_Tnp_1_6"/>
    <property type="match status" value="1"/>
</dbReference>
<dbReference type="RefSeq" id="WP_062217062.1">
    <property type="nucleotide sequence ID" value="NZ_CP012023.1"/>
</dbReference>
<evidence type="ECO:0000259" key="2">
    <source>
        <dbReference type="Pfam" id="PF13751"/>
    </source>
</evidence>
<accession>A0A0N7HII7</accession>
<dbReference type="PATRIC" id="fig|1397108.4.peg.1420"/>
<dbReference type="OrthoDB" id="9774608at2"/>
<dbReference type="KEGG" id="cmar:IMCC12053_1386"/>
<gene>
    <name evidence="3" type="ORF">IMCC12053_1386</name>
</gene>
<proteinExistence type="predicted"/>
<dbReference type="PANTHER" id="PTHR33408">
    <property type="entry name" value="TRANSPOSASE"/>
    <property type="match status" value="1"/>
</dbReference>
<evidence type="ECO:0000313" key="4">
    <source>
        <dbReference type="Proteomes" id="UP000064920"/>
    </source>
</evidence>
<organism evidence="3 4">
    <name type="scientific">Celeribacter marinus</name>
    <dbReference type="NCBI Taxonomy" id="1397108"/>
    <lineage>
        <taxon>Bacteria</taxon>
        <taxon>Pseudomonadati</taxon>
        <taxon>Pseudomonadota</taxon>
        <taxon>Alphaproteobacteria</taxon>
        <taxon>Rhodobacterales</taxon>
        <taxon>Roseobacteraceae</taxon>
        <taxon>Celeribacter</taxon>
    </lineage>
</organism>
<reference evidence="3 4" key="1">
    <citation type="submission" date="2015-05" db="EMBL/GenBank/DDBJ databases">
        <authorList>
            <person name="Wang D.B."/>
            <person name="Wang M."/>
        </authorList>
    </citation>
    <scope>NUCLEOTIDE SEQUENCE [LARGE SCALE GENOMIC DNA]</scope>
    <source>
        <strain evidence="3 4">IMCC 12053</strain>
    </source>
</reference>
<dbReference type="Pfam" id="PF05598">
    <property type="entry name" value="DUF772"/>
    <property type="match status" value="1"/>
</dbReference>
<dbReference type="InterPro" id="IPR008490">
    <property type="entry name" value="Transposase_InsH_N"/>
</dbReference>
<dbReference type="Proteomes" id="UP000064920">
    <property type="component" value="Chromosome"/>
</dbReference>
<dbReference type="AlphaFoldDB" id="A0A0N7HII7"/>
<evidence type="ECO:0000313" key="3">
    <source>
        <dbReference type="EMBL" id="ALI55333.1"/>
    </source>
</evidence>
<feature type="domain" description="Transposase DDE" evidence="2">
    <location>
        <begin position="323"/>
        <end position="449"/>
    </location>
</feature>
<dbReference type="EMBL" id="CP012023">
    <property type="protein sequence ID" value="ALI55333.1"/>
    <property type="molecule type" value="Genomic_DNA"/>
</dbReference>